<feature type="chain" id="PRO_5011986049" description="DUF3300 domain-containing protein" evidence="2">
    <location>
        <begin position="27"/>
        <end position="439"/>
    </location>
</feature>
<dbReference type="AlphaFoldDB" id="A0A1V8M6C2"/>
<protein>
    <recommendedName>
        <fullName evidence="5">DUF3300 domain-containing protein</fullName>
    </recommendedName>
</protein>
<dbReference type="RefSeq" id="WP_080521695.1">
    <property type="nucleotide sequence ID" value="NZ_LPUF01000001.1"/>
</dbReference>
<dbReference type="STRING" id="1420851.AU255_04065"/>
<feature type="compositionally biased region" description="Gly residues" evidence="1">
    <location>
        <begin position="427"/>
        <end position="439"/>
    </location>
</feature>
<feature type="compositionally biased region" description="Low complexity" evidence="1">
    <location>
        <begin position="405"/>
        <end position="426"/>
    </location>
</feature>
<dbReference type="PANTHER" id="PTHR40269">
    <property type="entry name" value="OUTER MEMBRANE PROTEIN-RELATED"/>
    <property type="match status" value="1"/>
</dbReference>
<dbReference type="EMBL" id="LPUF01000001">
    <property type="protein sequence ID" value="OQK17082.1"/>
    <property type="molecule type" value="Genomic_DNA"/>
</dbReference>
<keyword evidence="4" id="KW-1185">Reference proteome</keyword>
<evidence type="ECO:0008006" key="5">
    <source>
        <dbReference type="Google" id="ProtNLM"/>
    </source>
</evidence>
<feature type="region of interest" description="Disordered" evidence="1">
    <location>
        <begin position="261"/>
        <end position="439"/>
    </location>
</feature>
<accession>A0A1V8M6C2</accession>
<keyword evidence="2" id="KW-0732">Signal</keyword>
<dbReference type="Pfam" id="PF11737">
    <property type="entry name" value="DUF3300"/>
    <property type="match status" value="1"/>
</dbReference>
<feature type="compositionally biased region" description="Polar residues" evidence="1">
    <location>
        <begin position="339"/>
        <end position="368"/>
    </location>
</feature>
<dbReference type="InterPro" id="IPR021728">
    <property type="entry name" value="DUF3300"/>
</dbReference>
<evidence type="ECO:0000313" key="3">
    <source>
        <dbReference type="EMBL" id="OQK17082.1"/>
    </source>
</evidence>
<feature type="compositionally biased region" description="Basic and acidic residues" evidence="1">
    <location>
        <begin position="282"/>
        <end position="307"/>
    </location>
</feature>
<feature type="compositionally biased region" description="Basic and acidic residues" evidence="1">
    <location>
        <begin position="314"/>
        <end position="327"/>
    </location>
</feature>
<name>A0A1V8M6C2_9GAMM</name>
<organism evidence="3 4">
    <name type="scientific">Methyloprofundus sedimenti</name>
    <dbReference type="NCBI Taxonomy" id="1420851"/>
    <lineage>
        <taxon>Bacteria</taxon>
        <taxon>Pseudomonadati</taxon>
        <taxon>Pseudomonadota</taxon>
        <taxon>Gammaproteobacteria</taxon>
        <taxon>Methylococcales</taxon>
        <taxon>Methylococcaceae</taxon>
        <taxon>Methyloprofundus</taxon>
    </lineage>
</organism>
<comment type="caution">
    <text evidence="3">The sequence shown here is derived from an EMBL/GenBank/DDBJ whole genome shotgun (WGS) entry which is preliminary data.</text>
</comment>
<proteinExistence type="predicted"/>
<feature type="signal peptide" evidence="2">
    <location>
        <begin position="1"/>
        <end position="26"/>
    </location>
</feature>
<evidence type="ECO:0000256" key="2">
    <source>
        <dbReference type="SAM" id="SignalP"/>
    </source>
</evidence>
<sequence>MKKLFAIFANTLLAALLYIPLGMALADDKTFSEAELDQMMAPIALYPDSLLSQILMASTYPADVNDAVKWSKDHPDQEGDAAVKAVQDKLWDPSVMSLVAFPQVLAMMGEKPDWVQNVGDAFLANPDAVMDSVQKLRNKAKDEGNLKTTKQQKVIVEKQPSETIIIIEPANPQVVYVPVYNSTVVYGTWWWPHYRPWYYYPPSYRYGYGSAVIGGIGFGIGIGITNALWGNCNWGRGHANVNINVNKYNNINVNRNKINANSRNSNWQHNVNNRRGVPYADSKSRKQFENKRSGADQRQDYRGRDAQRAQARTTLDKRAVNPAKGREQLQGSGGDKARSSVNKANRNVAQGKLGNNQRSSSFQKSATGKTRDTRQAGNYSNQSKRSRDNALRDAGKANKTRQDFNRGNSSNRSMQNRSSANRSGGAQRSGGSRGGGRRR</sequence>
<reference evidence="3 4" key="1">
    <citation type="submission" date="2015-12" db="EMBL/GenBank/DDBJ databases">
        <authorList>
            <person name="Shamseldin A."/>
            <person name="Moawad H."/>
            <person name="Abd El-Rahim W.M."/>
            <person name="Sadowsky M.J."/>
        </authorList>
    </citation>
    <scope>NUCLEOTIDE SEQUENCE [LARGE SCALE GENOMIC DNA]</scope>
    <source>
        <strain evidence="3 4">WF1</strain>
    </source>
</reference>
<dbReference type="OrthoDB" id="197257at2"/>
<gene>
    <name evidence="3" type="ORF">AU255_04065</name>
</gene>
<dbReference type="PANTHER" id="PTHR40269:SF1">
    <property type="entry name" value="OUTER MEMBRANE PROTEIN"/>
    <property type="match status" value="1"/>
</dbReference>
<dbReference type="Proteomes" id="UP000191980">
    <property type="component" value="Unassembled WGS sequence"/>
</dbReference>
<evidence type="ECO:0000313" key="4">
    <source>
        <dbReference type="Proteomes" id="UP000191980"/>
    </source>
</evidence>
<evidence type="ECO:0000256" key="1">
    <source>
        <dbReference type="SAM" id="MobiDB-lite"/>
    </source>
</evidence>
<feature type="compositionally biased region" description="Basic and acidic residues" evidence="1">
    <location>
        <begin position="385"/>
        <end position="404"/>
    </location>
</feature>